<gene>
    <name evidence="19" type="ORF">GSLYS_00021784001</name>
</gene>
<feature type="region of interest" description="Disordered" evidence="16">
    <location>
        <begin position="37"/>
        <end position="95"/>
    </location>
</feature>
<dbReference type="GO" id="GO:0006281">
    <property type="term" value="P:DNA repair"/>
    <property type="evidence" value="ECO:0007669"/>
    <property type="project" value="TreeGrafter"/>
</dbReference>
<feature type="compositionally biased region" description="Low complexity" evidence="16">
    <location>
        <begin position="77"/>
        <end position="88"/>
    </location>
</feature>
<keyword evidence="20" id="KW-1185">Reference proteome</keyword>
<dbReference type="GO" id="GO:0016787">
    <property type="term" value="F:hydrolase activity"/>
    <property type="evidence" value="ECO:0007669"/>
    <property type="project" value="UniProtKB-KW"/>
</dbReference>
<feature type="region of interest" description="Disordered" evidence="16">
    <location>
        <begin position="492"/>
        <end position="531"/>
    </location>
</feature>
<keyword evidence="6" id="KW-0378">Hydrolase</keyword>
<keyword evidence="12" id="KW-0539">Nucleus</keyword>
<evidence type="ECO:0000256" key="13">
    <source>
        <dbReference type="ARBA" id="ARBA00070113"/>
    </source>
</evidence>
<dbReference type="InterPro" id="IPR027417">
    <property type="entry name" value="P-loop_NTPase"/>
</dbReference>
<dbReference type="Gene3D" id="3.40.50.300">
    <property type="entry name" value="P-loop containing nucleotide triphosphate hydrolases"/>
    <property type="match status" value="1"/>
</dbReference>
<evidence type="ECO:0000256" key="8">
    <source>
        <dbReference type="ARBA" id="ARBA00022840"/>
    </source>
</evidence>
<dbReference type="Pfam" id="PF00176">
    <property type="entry name" value="SNF2-rel_dom"/>
    <property type="match status" value="1"/>
</dbReference>
<dbReference type="GO" id="GO:0008094">
    <property type="term" value="F:ATP-dependent activity, acting on DNA"/>
    <property type="evidence" value="ECO:0007669"/>
    <property type="project" value="UniProtKB-ARBA"/>
</dbReference>
<evidence type="ECO:0000256" key="14">
    <source>
        <dbReference type="ARBA" id="ARBA00079067"/>
    </source>
</evidence>
<reference evidence="19 20" key="1">
    <citation type="submission" date="2024-04" db="EMBL/GenBank/DDBJ databases">
        <authorList>
            <consortium name="Genoscope - CEA"/>
            <person name="William W."/>
        </authorList>
    </citation>
    <scope>NUCLEOTIDE SEQUENCE [LARGE SCALE GENOMIC DNA]</scope>
</reference>
<dbReference type="PANTHER" id="PTHR45626">
    <property type="entry name" value="TRANSCRIPTION TERMINATION FACTOR 2-RELATED"/>
    <property type="match status" value="1"/>
</dbReference>
<evidence type="ECO:0000256" key="6">
    <source>
        <dbReference type="ARBA" id="ARBA00022801"/>
    </source>
</evidence>
<feature type="region of interest" description="Disordered" evidence="16">
    <location>
        <begin position="307"/>
        <end position="332"/>
    </location>
</feature>
<dbReference type="GO" id="GO:0005524">
    <property type="term" value="F:ATP binding"/>
    <property type="evidence" value="ECO:0007669"/>
    <property type="project" value="UniProtKB-KW"/>
</dbReference>
<evidence type="ECO:0000256" key="7">
    <source>
        <dbReference type="ARBA" id="ARBA00022806"/>
    </source>
</evidence>
<keyword evidence="11" id="KW-0804">Transcription</keyword>
<keyword evidence="9" id="KW-0805">Transcription regulation</keyword>
<evidence type="ECO:0000313" key="19">
    <source>
        <dbReference type="EMBL" id="CAL1548467.1"/>
    </source>
</evidence>
<keyword evidence="5" id="KW-0547">Nucleotide-binding</keyword>
<name>A0AAV2IRQ6_LYMST</name>
<dbReference type="PANTHER" id="PTHR45626:SF50">
    <property type="entry name" value="TRANSCRIPTION TERMINATION FACTOR 2"/>
    <property type="match status" value="1"/>
</dbReference>
<feature type="domain" description="Helicase ATP-binding" evidence="17">
    <location>
        <begin position="182"/>
        <end position="399"/>
    </location>
</feature>
<evidence type="ECO:0000256" key="3">
    <source>
        <dbReference type="ARBA" id="ARBA00022472"/>
    </source>
</evidence>
<dbReference type="InterPro" id="IPR000330">
    <property type="entry name" value="SNF2_N"/>
</dbReference>
<evidence type="ECO:0000256" key="10">
    <source>
        <dbReference type="ARBA" id="ARBA00023125"/>
    </source>
</evidence>
<proteinExistence type="inferred from homology"/>
<feature type="compositionally biased region" description="Basic and acidic residues" evidence="16">
    <location>
        <begin position="37"/>
        <end position="48"/>
    </location>
</feature>
<keyword evidence="10" id="KW-0238">DNA-binding</keyword>
<feature type="compositionally biased region" description="Polar residues" evidence="16">
    <location>
        <begin position="49"/>
        <end position="61"/>
    </location>
</feature>
<evidence type="ECO:0000259" key="18">
    <source>
        <dbReference type="PROSITE" id="PS51194"/>
    </source>
</evidence>
<evidence type="ECO:0000256" key="4">
    <source>
        <dbReference type="ARBA" id="ARBA00022553"/>
    </source>
</evidence>
<dbReference type="EMBL" id="CAXITT010001364">
    <property type="protein sequence ID" value="CAL1548467.1"/>
    <property type="molecule type" value="Genomic_DNA"/>
</dbReference>
<dbReference type="GO" id="GO:0003677">
    <property type="term" value="F:DNA binding"/>
    <property type="evidence" value="ECO:0007669"/>
    <property type="project" value="UniProtKB-KW"/>
</dbReference>
<dbReference type="FunFam" id="3.40.50.10810:FF:000043">
    <property type="entry name" value="Transcription termination factor 2"/>
    <property type="match status" value="1"/>
</dbReference>
<dbReference type="GO" id="GO:0005737">
    <property type="term" value="C:cytoplasm"/>
    <property type="evidence" value="ECO:0007669"/>
    <property type="project" value="UniProtKB-ARBA"/>
</dbReference>
<comment type="similarity">
    <text evidence="2">Belongs to the SNF2/RAD54 helicase family.</text>
</comment>
<feature type="domain" description="Helicase C-terminal" evidence="18">
    <location>
        <begin position="609"/>
        <end position="778"/>
    </location>
</feature>
<dbReference type="GO" id="GO:0004386">
    <property type="term" value="F:helicase activity"/>
    <property type="evidence" value="ECO:0007669"/>
    <property type="project" value="UniProtKB-KW"/>
</dbReference>
<dbReference type="GO" id="GO:0005634">
    <property type="term" value="C:nucleus"/>
    <property type="evidence" value="ECO:0007669"/>
    <property type="project" value="UniProtKB-SubCell"/>
</dbReference>
<keyword evidence="8" id="KW-0067">ATP-binding</keyword>
<evidence type="ECO:0000256" key="16">
    <source>
        <dbReference type="SAM" id="MobiDB-lite"/>
    </source>
</evidence>
<evidence type="ECO:0000256" key="12">
    <source>
        <dbReference type="ARBA" id="ARBA00023242"/>
    </source>
</evidence>
<dbReference type="GO" id="GO:0006353">
    <property type="term" value="P:DNA-templated transcription termination"/>
    <property type="evidence" value="ECO:0007669"/>
    <property type="project" value="UniProtKB-KW"/>
</dbReference>
<dbReference type="InterPro" id="IPR001650">
    <property type="entry name" value="Helicase_C-like"/>
</dbReference>
<dbReference type="InterPro" id="IPR038718">
    <property type="entry name" value="SNF2-like_sf"/>
</dbReference>
<evidence type="ECO:0000256" key="5">
    <source>
        <dbReference type="ARBA" id="ARBA00022741"/>
    </source>
</evidence>
<dbReference type="SMART" id="SM00490">
    <property type="entry name" value="HELICc"/>
    <property type="match status" value="1"/>
</dbReference>
<sequence length="783" mass="87240">MQATMRGVNLSNLPDKGQRIVTKLAETQQKLKIIDEQIKMVPREKDGSTKNPNGNTSNKSGPQIIKVYPSANGTTHVVQNPSSSNSQPTQATGQQYDPSQLAHLPQYLQQLFASNPQAMTLYGGRMTAQRLREVGSITTEAIDKLHKQLDTCPADSTELPDPKGLKVSLMPHQRQALAWLAWREQQHPPGGILADDMGLGKTLTTISHILRQKVATESLGEEEWLSRNKQVEKLDKAVKKSRATLIIAPASLIHQWAKEIERRVKPELLKFIVYHGPTREKNIHKLIDNDIVLTTYTIISKEVGIDQDENADSPVTDPDKEQTAEEPKTDRAATPLPTLLRIGWERIVLDEAHNIKNHKSLTARSVCRLRSISRWALTGTPIQNDLMDMYALLRFLRFSPFDEYKVWKRHVDSGKGDTKRLNTIVKSLLLRRTKDQTSLEGKPLVSLPSRSSETILVVLTTEERTVYEKLFRKTQSTVRAYVVRHQDKESLQGEKWKPDSGASQTVGSFSKAGGASNTTEANDRVPQTQGGKATGSQILVLLLRLRQCCSHLSLMKSHLEAEALESDGIQLSLEEQMRGMAIEDITGDSSSDSAQNLVALFDKSAQSSKLKNVIEKIKSIQLDTTSQGRQKSVIVSQWTQMLEIVGHHLEKAGIKYSIIQGNIPAKKRMDIVDDFNTNSTGAQVMLLSLKAGGVGLNLIGGNHLFLLDNHWNPALEEQACDRIYRMGQKKDVFIYKFLCKDTIEEKIVALQERKLSLAKSVLSGAATSSQKLTLSDLRSLFGV</sequence>
<evidence type="ECO:0000256" key="2">
    <source>
        <dbReference type="ARBA" id="ARBA00007025"/>
    </source>
</evidence>
<comment type="caution">
    <text evidence="19">The sequence shown here is derived from an EMBL/GenBank/DDBJ whole genome shotgun (WGS) entry which is preliminary data.</text>
</comment>
<dbReference type="InterPro" id="IPR014001">
    <property type="entry name" value="Helicase_ATP-bd"/>
</dbReference>
<dbReference type="SUPFAM" id="SSF52540">
    <property type="entry name" value="P-loop containing nucleoside triphosphate hydrolases"/>
    <property type="match status" value="2"/>
</dbReference>
<comment type="subcellular location">
    <subcellularLocation>
        <location evidence="1">Nucleus</location>
    </subcellularLocation>
</comment>
<dbReference type="InterPro" id="IPR050628">
    <property type="entry name" value="SNF2_RAD54_helicase_TF"/>
</dbReference>
<dbReference type="PROSITE" id="PS51194">
    <property type="entry name" value="HELICASE_CTER"/>
    <property type="match status" value="1"/>
</dbReference>
<protein>
    <recommendedName>
        <fullName evidence="13">Transcription termination factor 2</fullName>
    </recommendedName>
    <alternativeName>
        <fullName evidence="15">RNA polymerase II termination factor</fullName>
    </alternativeName>
    <alternativeName>
        <fullName evidence="14">Transcription release factor 2</fullName>
    </alternativeName>
</protein>
<feature type="compositionally biased region" description="Basic and acidic residues" evidence="16">
    <location>
        <begin position="317"/>
        <end position="331"/>
    </location>
</feature>
<evidence type="ECO:0000256" key="15">
    <source>
        <dbReference type="ARBA" id="ARBA00082628"/>
    </source>
</evidence>
<keyword evidence="3" id="KW-0806">Transcription termination</keyword>
<dbReference type="SMART" id="SM00487">
    <property type="entry name" value="DEXDc"/>
    <property type="match status" value="1"/>
</dbReference>
<evidence type="ECO:0000256" key="9">
    <source>
        <dbReference type="ARBA" id="ARBA00023015"/>
    </source>
</evidence>
<dbReference type="AlphaFoldDB" id="A0AAV2IRQ6"/>
<keyword evidence="4" id="KW-0597">Phosphoprotein</keyword>
<keyword evidence="7" id="KW-0347">Helicase</keyword>
<dbReference type="CDD" id="cd18793">
    <property type="entry name" value="SF2_C_SNF"/>
    <property type="match status" value="1"/>
</dbReference>
<evidence type="ECO:0000256" key="1">
    <source>
        <dbReference type="ARBA" id="ARBA00004123"/>
    </source>
</evidence>
<dbReference type="Gene3D" id="3.40.50.10810">
    <property type="entry name" value="Tandem AAA-ATPase domain"/>
    <property type="match status" value="1"/>
</dbReference>
<accession>A0AAV2IRQ6</accession>
<dbReference type="Proteomes" id="UP001497497">
    <property type="component" value="Unassembled WGS sequence"/>
</dbReference>
<dbReference type="PROSITE" id="PS51192">
    <property type="entry name" value="HELICASE_ATP_BIND_1"/>
    <property type="match status" value="1"/>
</dbReference>
<organism evidence="19 20">
    <name type="scientific">Lymnaea stagnalis</name>
    <name type="common">Great pond snail</name>
    <name type="synonym">Helix stagnalis</name>
    <dbReference type="NCBI Taxonomy" id="6523"/>
    <lineage>
        <taxon>Eukaryota</taxon>
        <taxon>Metazoa</taxon>
        <taxon>Spiralia</taxon>
        <taxon>Lophotrochozoa</taxon>
        <taxon>Mollusca</taxon>
        <taxon>Gastropoda</taxon>
        <taxon>Heterobranchia</taxon>
        <taxon>Euthyneura</taxon>
        <taxon>Panpulmonata</taxon>
        <taxon>Hygrophila</taxon>
        <taxon>Lymnaeoidea</taxon>
        <taxon>Lymnaeidae</taxon>
        <taxon>Lymnaea</taxon>
    </lineage>
</organism>
<evidence type="ECO:0000256" key="11">
    <source>
        <dbReference type="ARBA" id="ARBA00023163"/>
    </source>
</evidence>
<dbReference type="Pfam" id="PF00271">
    <property type="entry name" value="Helicase_C"/>
    <property type="match status" value="1"/>
</dbReference>
<evidence type="ECO:0000313" key="20">
    <source>
        <dbReference type="Proteomes" id="UP001497497"/>
    </source>
</evidence>
<feature type="compositionally biased region" description="Polar residues" evidence="16">
    <location>
        <begin position="515"/>
        <end position="531"/>
    </location>
</feature>
<evidence type="ECO:0000259" key="17">
    <source>
        <dbReference type="PROSITE" id="PS51192"/>
    </source>
</evidence>
<dbReference type="InterPro" id="IPR049730">
    <property type="entry name" value="SNF2/RAD54-like_C"/>
</dbReference>